<reference evidence="13 14" key="1">
    <citation type="journal article" date="2013" name="Int. J. Syst. Evol. Microbiol.">
        <title>Marinoscillum luteum sp. nov., isolated from marine sediment.</title>
        <authorList>
            <person name="Cha I.T."/>
            <person name="Park S.J."/>
            <person name="Kim S.J."/>
            <person name="Kim J.G."/>
            <person name="Jung M.Y."/>
            <person name="Shin K.S."/>
            <person name="Kwon K.K."/>
            <person name="Yang S.H."/>
            <person name="Seo Y.S."/>
            <person name="Rhee S.K."/>
        </authorList>
    </citation>
    <scope>NUCLEOTIDE SEQUENCE [LARGE SCALE GENOMIC DNA]</scope>
    <source>
        <strain evidence="13 14">KCTC 23939</strain>
    </source>
</reference>
<keyword evidence="4" id="KW-0547">Nucleotide-binding</keyword>
<evidence type="ECO:0000313" key="14">
    <source>
        <dbReference type="Proteomes" id="UP001610063"/>
    </source>
</evidence>
<proteinExistence type="predicted"/>
<name>A0ABW7N6Y3_9BACT</name>
<comment type="caution">
    <text evidence="13">The sequence shown here is derived from an EMBL/GenBank/DDBJ whole genome shotgun (WGS) entry which is preliminary data.</text>
</comment>
<keyword evidence="7" id="KW-0546">Nucleotide metabolism</keyword>
<dbReference type="Pfam" id="PF21654">
    <property type="entry name" value="DncV-like_NTFase"/>
    <property type="match status" value="1"/>
</dbReference>
<evidence type="ECO:0000313" key="13">
    <source>
        <dbReference type="EMBL" id="MFH6983371.1"/>
    </source>
</evidence>
<evidence type="ECO:0000256" key="2">
    <source>
        <dbReference type="ARBA" id="ARBA00022695"/>
    </source>
</evidence>
<sequence>MASCHNLFQDFHQNIRLLKSKRDKMKSSKEALRKKIVNHFKEKHPEYKPKFYIQGSYKTKNGIRYKDDTADLDDGVYFERDPDVTATTLQKWVYEAVEGHTSGGQQHKKKCIRVIYAGDFHIDLPVLYKTDDMDHPRLAVKNEGWVDDDPKEFVEWFNRSKDQDGQLIRDTMYLKAWGDHKRNSMPSGLCMTILGEKNAKYDDRDDISLHETLKNIKNSLSAFWTCTMPTWPYENLFEKYDQTFKDNFFKNLDAFIEDADEAIQTDDKGKASKLWRKHLGDRFPKYENTEENSSSNNSSKAALAGVAYVSKPWGH</sequence>
<evidence type="ECO:0000256" key="9">
    <source>
        <dbReference type="ARBA" id="ARBA00023134"/>
    </source>
</evidence>
<keyword evidence="9" id="KW-0342">GTP-binding</keyword>
<evidence type="ECO:0000256" key="7">
    <source>
        <dbReference type="ARBA" id="ARBA00023080"/>
    </source>
</evidence>
<dbReference type="EMBL" id="JBIPKE010000015">
    <property type="protein sequence ID" value="MFH6983371.1"/>
    <property type="molecule type" value="Genomic_DNA"/>
</dbReference>
<keyword evidence="8" id="KW-0051">Antiviral defense</keyword>
<evidence type="ECO:0000259" key="12">
    <source>
        <dbReference type="Pfam" id="PF21654"/>
    </source>
</evidence>
<evidence type="ECO:0000256" key="11">
    <source>
        <dbReference type="ARBA" id="ARBA00048304"/>
    </source>
</evidence>
<dbReference type="InterPro" id="IPR047805">
    <property type="entry name" value="GAMP_synthase"/>
</dbReference>
<evidence type="ECO:0000256" key="8">
    <source>
        <dbReference type="ARBA" id="ARBA00023118"/>
    </source>
</evidence>
<evidence type="ECO:0000256" key="6">
    <source>
        <dbReference type="ARBA" id="ARBA00022842"/>
    </source>
</evidence>
<dbReference type="NCBIfam" id="NF041078">
    <property type="entry name" value="cGAS"/>
    <property type="match status" value="1"/>
</dbReference>
<evidence type="ECO:0000256" key="3">
    <source>
        <dbReference type="ARBA" id="ARBA00022723"/>
    </source>
</evidence>
<evidence type="ECO:0000256" key="5">
    <source>
        <dbReference type="ARBA" id="ARBA00022840"/>
    </source>
</evidence>
<keyword evidence="5" id="KW-0067">ATP-binding</keyword>
<accession>A0ABW7N6Y3</accession>
<dbReference type="RefSeq" id="WP_395416946.1">
    <property type="nucleotide sequence ID" value="NZ_JBIPKE010000015.1"/>
</dbReference>
<feature type="domain" description="Cyclic GMP-AMP synthase DncV-like nucleotidyltransferase" evidence="12">
    <location>
        <begin position="49"/>
        <end position="126"/>
    </location>
</feature>
<keyword evidence="1" id="KW-0808">Transferase</keyword>
<keyword evidence="14" id="KW-1185">Reference proteome</keyword>
<evidence type="ECO:0000256" key="10">
    <source>
        <dbReference type="ARBA" id="ARBA00044145"/>
    </source>
</evidence>
<keyword evidence="2" id="KW-0548">Nucleotidyltransferase</keyword>
<comment type="catalytic activity">
    <reaction evidence="11">
        <text>GTP + ATP = 3',3'-cGAMP + 2 diphosphate</text>
        <dbReference type="Rhea" id="RHEA:35647"/>
        <dbReference type="ChEBI" id="CHEBI:30616"/>
        <dbReference type="ChEBI" id="CHEBI:33019"/>
        <dbReference type="ChEBI" id="CHEBI:37565"/>
        <dbReference type="ChEBI" id="CHEBI:71501"/>
    </reaction>
    <physiologicalReaction direction="left-to-right" evidence="11">
        <dbReference type="Rhea" id="RHEA:35648"/>
    </physiologicalReaction>
</comment>
<evidence type="ECO:0000256" key="4">
    <source>
        <dbReference type="ARBA" id="ARBA00022741"/>
    </source>
</evidence>
<gene>
    <name evidence="13" type="ORF">ACHKAR_07985</name>
</gene>
<dbReference type="InterPro" id="IPR048445">
    <property type="entry name" value="DncV-like_NTFase"/>
</dbReference>
<dbReference type="Proteomes" id="UP001610063">
    <property type="component" value="Unassembled WGS sequence"/>
</dbReference>
<evidence type="ECO:0000256" key="1">
    <source>
        <dbReference type="ARBA" id="ARBA00022679"/>
    </source>
</evidence>
<organism evidence="13 14">
    <name type="scientific">Marinoscillum luteum</name>
    <dbReference type="NCBI Taxonomy" id="861051"/>
    <lineage>
        <taxon>Bacteria</taxon>
        <taxon>Pseudomonadati</taxon>
        <taxon>Bacteroidota</taxon>
        <taxon>Cytophagia</taxon>
        <taxon>Cytophagales</taxon>
        <taxon>Reichenbachiellaceae</taxon>
        <taxon>Marinoscillum</taxon>
    </lineage>
</organism>
<protein>
    <recommendedName>
        <fullName evidence="10">Cyclic GMP-AMP synthase</fullName>
    </recommendedName>
</protein>
<keyword evidence="3" id="KW-0479">Metal-binding</keyword>
<keyword evidence="6" id="KW-0460">Magnesium</keyword>